<protein>
    <submittedName>
        <fullName evidence="2">Uncharacterized protein LOC117567854</fullName>
    </submittedName>
</protein>
<dbReference type="Proteomes" id="UP000515160">
    <property type="component" value="Chromosome X"/>
</dbReference>
<proteinExistence type="predicted"/>
<sequence>MANDGDDDNDDAQQQISVKPRDSCQHLLNGRVALHYICHSYINEEIFVKTRSNLIKKGDPMTLFIDDSQTIFFATMESSLHSCIKLLILQRNVVQCFEAATQSIIQFNRSQLYCFPYHLYIADMAMDNCDVANRKFHRAIVGKTSRAALHIAIDQKMSRGVVNTQIERLKLLLTVLLLFRV</sequence>
<keyword evidence="1" id="KW-1185">Reference proteome</keyword>
<evidence type="ECO:0000313" key="1">
    <source>
        <dbReference type="Proteomes" id="UP000515160"/>
    </source>
</evidence>
<dbReference type="AlphaFoldDB" id="A0A6P8WMY0"/>
<reference evidence="2" key="1">
    <citation type="submission" date="2025-08" db="UniProtKB">
        <authorList>
            <consortium name="RefSeq"/>
        </authorList>
    </citation>
    <scope>IDENTIFICATION</scope>
    <source>
        <strain evidence="2">15112-1751.03</strain>
        <tissue evidence="2">Whole Adult</tissue>
    </source>
</reference>
<dbReference type="GeneID" id="117567854"/>
<dbReference type="OrthoDB" id="7861146at2759"/>
<dbReference type="RefSeq" id="XP_034104004.2">
    <property type="nucleotide sequence ID" value="XM_034248113.2"/>
</dbReference>
<name>A0A6P8WMY0_DROAB</name>
<evidence type="ECO:0000313" key="2">
    <source>
        <dbReference type="RefSeq" id="XP_034104004.2"/>
    </source>
</evidence>
<accession>A0A6P8WMY0</accession>
<organism evidence="1 2">
    <name type="scientific">Drosophila albomicans</name>
    <name type="common">Fruit fly</name>
    <dbReference type="NCBI Taxonomy" id="7291"/>
    <lineage>
        <taxon>Eukaryota</taxon>
        <taxon>Metazoa</taxon>
        <taxon>Ecdysozoa</taxon>
        <taxon>Arthropoda</taxon>
        <taxon>Hexapoda</taxon>
        <taxon>Insecta</taxon>
        <taxon>Pterygota</taxon>
        <taxon>Neoptera</taxon>
        <taxon>Endopterygota</taxon>
        <taxon>Diptera</taxon>
        <taxon>Brachycera</taxon>
        <taxon>Muscomorpha</taxon>
        <taxon>Ephydroidea</taxon>
        <taxon>Drosophilidae</taxon>
        <taxon>Drosophila</taxon>
    </lineage>
</organism>
<gene>
    <name evidence="2" type="primary">LOC117567854</name>
</gene>